<gene>
    <name evidence="2" type="ORF">LX12_004247</name>
</gene>
<dbReference type="Proteomes" id="UP001205740">
    <property type="component" value="Unassembled WGS sequence"/>
</dbReference>
<dbReference type="InterPro" id="IPR003115">
    <property type="entry name" value="ParB_N"/>
</dbReference>
<dbReference type="InterPro" id="IPR036086">
    <property type="entry name" value="ParB/Sulfiredoxin_sf"/>
</dbReference>
<accession>A0ABT1H717</accession>
<protein>
    <submittedName>
        <fullName evidence="2">Chromosome partitioning protein, ParB family</fullName>
    </submittedName>
</protein>
<feature type="domain" description="ParB-like N-terminal" evidence="1">
    <location>
        <begin position="19"/>
        <end position="112"/>
    </location>
</feature>
<dbReference type="PANTHER" id="PTHR33375">
    <property type="entry name" value="CHROMOSOME-PARTITIONING PROTEIN PARB-RELATED"/>
    <property type="match status" value="1"/>
</dbReference>
<dbReference type="Gene3D" id="3.90.1530.10">
    <property type="entry name" value="Conserved hypothetical protein from pyrococcus furiosus pfu- 392566-001, ParB domain"/>
    <property type="match status" value="1"/>
</dbReference>
<evidence type="ECO:0000313" key="2">
    <source>
        <dbReference type="EMBL" id="MCP2163034.1"/>
    </source>
</evidence>
<organism evidence="2 3">
    <name type="scientific">Williamsia serinedens</name>
    <dbReference type="NCBI Taxonomy" id="391736"/>
    <lineage>
        <taxon>Bacteria</taxon>
        <taxon>Bacillati</taxon>
        <taxon>Actinomycetota</taxon>
        <taxon>Actinomycetes</taxon>
        <taxon>Mycobacteriales</taxon>
        <taxon>Nocardiaceae</taxon>
        <taxon>Williamsia</taxon>
    </lineage>
</organism>
<sequence>MGNNQNTTPAAATTEAIIEHVDPATLVVDTNVRTEASVDRAFVASIKERGVIQPVLATRDSEGTLHVRDGQRRTLAAREAELTSIPVYVIATDAAGDEAEVERITDQLIANEHRADLTSTQRVQAAQQLIALNVSRTKIGKVTRLGSTKAVDAAVAVAGSEAGINGLAWGLTIEQAAILAEYEDAGDTEAVEALTAAAGEGRFDHKAAQLAATAGDRAAIRAAAAPLIEAGYTILESRPWGYGSEYTPLSRLVHIETGEDVTDDQVSSLTREYLAADVDVEEVWTDAEGLPVDESRIDWSLDEDSDPADTPREGCLDPRTLTEGVAAVVTWFHTNPAEDGLETASARWNRQHNQDATLAAATEAGAVTETGEIDHEALAAAQKEKEAAERRQVKALNKAGLAAQEVRREHVRTLLARKTLPKGSGAAVARFTTELMWRFYDQLGLTRQDADTRKIAADLLGGDPLALGEGASTERAQVIALAVVCAAHEANLPKDAWRGGHEYNRNVAAARVAYLRFLADVTGYTLADVEKVVTGDLTADQIDLTA</sequence>
<dbReference type="CDD" id="cd16387">
    <property type="entry name" value="ParB_N_Srx"/>
    <property type="match status" value="1"/>
</dbReference>
<dbReference type="Pfam" id="PF02195">
    <property type="entry name" value="ParB_N"/>
    <property type="match status" value="1"/>
</dbReference>
<dbReference type="PANTHER" id="PTHR33375:SF1">
    <property type="entry name" value="CHROMOSOME-PARTITIONING PROTEIN PARB-RELATED"/>
    <property type="match status" value="1"/>
</dbReference>
<dbReference type="InterPro" id="IPR050336">
    <property type="entry name" value="Chromosome_partition/occlusion"/>
</dbReference>
<name>A0ABT1H717_9NOCA</name>
<dbReference type="SMART" id="SM00470">
    <property type="entry name" value="ParB"/>
    <property type="match status" value="1"/>
</dbReference>
<keyword evidence="3" id="KW-1185">Reference proteome</keyword>
<reference evidence="2 3" key="1">
    <citation type="submission" date="2022-06" db="EMBL/GenBank/DDBJ databases">
        <title>Genomic Encyclopedia of Archaeal and Bacterial Type Strains, Phase II (KMG-II): from individual species to whole genera.</title>
        <authorList>
            <person name="Goeker M."/>
        </authorList>
    </citation>
    <scope>NUCLEOTIDE SEQUENCE [LARGE SCALE GENOMIC DNA]</scope>
    <source>
        <strain evidence="2 3">DSM 45037</strain>
    </source>
</reference>
<dbReference type="EMBL" id="JAMTCG010000011">
    <property type="protein sequence ID" value="MCP2163034.1"/>
    <property type="molecule type" value="Genomic_DNA"/>
</dbReference>
<proteinExistence type="predicted"/>
<evidence type="ECO:0000313" key="3">
    <source>
        <dbReference type="Proteomes" id="UP001205740"/>
    </source>
</evidence>
<dbReference type="RefSeq" id="WP_253656605.1">
    <property type="nucleotide sequence ID" value="NZ_BAAAOE010000002.1"/>
</dbReference>
<dbReference type="SUPFAM" id="SSF110849">
    <property type="entry name" value="ParB/Sulfiredoxin"/>
    <property type="match status" value="1"/>
</dbReference>
<evidence type="ECO:0000259" key="1">
    <source>
        <dbReference type="SMART" id="SM00470"/>
    </source>
</evidence>
<comment type="caution">
    <text evidence="2">The sequence shown here is derived from an EMBL/GenBank/DDBJ whole genome shotgun (WGS) entry which is preliminary data.</text>
</comment>